<feature type="transmembrane region" description="Helical" evidence="1">
    <location>
        <begin position="111"/>
        <end position="136"/>
    </location>
</feature>
<feature type="transmembrane region" description="Helical" evidence="1">
    <location>
        <begin position="21"/>
        <end position="39"/>
    </location>
</feature>
<gene>
    <name evidence="2" type="ORF">AC812_12495</name>
</gene>
<feature type="transmembrane region" description="Helical" evidence="1">
    <location>
        <begin position="59"/>
        <end position="80"/>
    </location>
</feature>
<evidence type="ECO:0000256" key="1">
    <source>
        <dbReference type="SAM" id="Phobius"/>
    </source>
</evidence>
<feature type="transmembrane region" description="Helical" evidence="1">
    <location>
        <begin position="181"/>
        <end position="203"/>
    </location>
</feature>
<feature type="transmembrane region" description="Helical" evidence="1">
    <location>
        <begin position="345"/>
        <end position="375"/>
    </location>
</feature>
<proteinExistence type="predicted"/>
<sequence length="522" mass="57517">MNALRVLYHLTRADFLERVRRYSFLITLGLALFLGYSIASGQLTLVVGQHYRGMLNSAWVGGLMSAMVNFFLGLFGFYLVKGSVSRDYKTGVGQIMAATQLKRPIYTVAKWMSNFAVLGAMVVVLMAVAVVMQTLFREAPVIQWWALLTPFLWLVLPFMAFTAALAVLFETIAGLRGGVGNVFYFFSFIIVVTALSAAVWLGASPALDLMGMGILSRSMGQAAQAVYPNYDGSFRITWLVPQFQIFRWDGIDWTPEIILSRLALIFVSIGIAALSALFFDRFAPARSQPSRRMENASDSPAPAPALEAAPRSNLVLTPLPAARARFRFGALFAAELKLLLKGQRWWWYLVAAGLLLAQLCAPLKSVHSLLIASWLWHLLRLSKLGCRETVYNTRQMIFSAPRPLANQLPAAWLSAFAVTALLGSGALMRFLLAGETFSLLGWLTGALFIPSLALALGALTGSSKAFEALYVLWMYLLSQKVPAFDFIGLTPQSPLSAYVLLSLLLLCLAFISRSTMKIKTMR</sequence>
<feature type="transmembrane region" description="Helical" evidence="1">
    <location>
        <begin position="495"/>
        <end position="512"/>
    </location>
</feature>
<dbReference type="OrthoDB" id="6017159at2"/>
<reference evidence="2 3" key="1">
    <citation type="submission" date="2015-07" db="EMBL/GenBank/DDBJ databases">
        <title>Draft genome of Bellilinea caldifistulae DSM 17877.</title>
        <authorList>
            <person name="Hemp J."/>
            <person name="Ward L.M."/>
            <person name="Pace L.A."/>
            <person name="Fischer W.W."/>
        </authorList>
    </citation>
    <scope>NUCLEOTIDE SEQUENCE [LARGE SCALE GENOMIC DNA]</scope>
    <source>
        <strain evidence="2 3">GOMI-1</strain>
    </source>
</reference>
<evidence type="ECO:0000313" key="3">
    <source>
        <dbReference type="Proteomes" id="UP000050514"/>
    </source>
</evidence>
<keyword evidence="1" id="KW-1133">Transmembrane helix</keyword>
<feature type="transmembrane region" description="Helical" evidence="1">
    <location>
        <begin position="439"/>
        <end position="459"/>
    </location>
</feature>
<dbReference type="EMBL" id="LGHJ01000017">
    <property type="protein sequence ID" value="KPL74604.1"/>
    <property type="molecule type" value="Genomic_DNA"/>
</dbReference>
<organism evidence="2 3">
    <name type="scientific">Bellilinea caldifistulae</name>
    <dbReference type="NCBI Taxonomy" id="360411"/>
    <lineage>
        <taxon>Bacteria</taxon>
        <taxon>Bacillati</taxon>
        <taxon>Chloroflexota</taxon>
        <taxon>Anaerolineae</taxon>
        <taxon>Anaerolineales</taxon>
        <taxon>Anaerolineaceae</taxon>
        <taxon>Bellilinea</taxon>
    </lineage>
</organism>
<accession>A0A0P6X5C2</accession>
<feature type="transmembrane region" description="Helical" evidence="1">
    <location>
        <begin position="262"/>
        <end position="283"/>
    </location>
</feature>
<dbReference type="STRING" id="360411.AC812_12495"/>
<keyword evidence="1" id="KW-0472">Membrane</keyword>
<dbReference type="AlphaFoldDB" id="A0A0P6X5C2"/>
<protein>
    <submittedName>
        <fullName evidence="2">Uncharacterized protein</fullName>
    </submittedName>
</protein>
<dbReference type="Proteomes" id="UP000050514">
    <property type="component" value="Unassembled WGS sequence"/>
</dbReference>
<comment type="caution">
    <text evidence="2">The sequence shown here is derived from an EMBL/GenBank/DDBJ whole genome shotgun (WGS) entry which is preliminary data.</text>
</comment>
<dbReference type="RefSeq" id="WP_061918968.1">
    <property type="nucleotide sequence ID" value="NZ_DF967971.1"/>
</dbReference>
<name>A0A0P6X5C2_9CHLR</name>
<keyword evidence="3" id="KW-1185">Reference proteome</keyword>
<feature type="transmembrane region" description="Helical" evidence="1">
    <location>
        <begin position="142"/>
        <end position="169"/>
    </location>
</feature>
<evidence type="ECO:0000313" key="2">
    <source>
        <dbReference type="EMBL" id="KPL74604.1"/>
    </source>
</evidence>
<feature type="transmembrane region" description="Helical" evidence="1">
    <location>
        <begin position="410"/>
        <end position="432"/>
    </location>
</feature>
<keyword evidence="1" id="KW-0812">Transmembrane</keyword>